<protein>
    <submittedName>
        <fullName evidence="1">Uncharacterized protein</fullName>
    </submittedName>
</protein>
<reference evidence="1 2" key="1">
    <citation type="submission" date="2017-07" db="EMBL/GenBank/DDBJ databases">
        <title>Thauera sp. KNDSS-Mac4 genome sequence and assembly.</title>
        <authorList>
            <person name="Mayilraj S."/>
        </authorList>
    </citation>
    <scope>NUCLEOTIDE SEQUENCE [LARGE SCALE GENOMIC DNA]</scope>
    <source>
        <strain evidence="1 2">KNDSS-Mac4</strain>
    </source>
</reference>
<evidence type="ECO:0000313" key="2">
    <source>
        <dbReference type="Proteomes" id="UP000215181"/>
    </source>
</evidence>
<evidence type="ECO:0000313" key="1">
    <source>
        <dbReference type="EMBL" id="OYD52654.1"/>
    </source>
</evidence>
<keyword evidence="2" id="KW-1185">Reference proteome</keyword>
<sequence>MNRRGEIVRGMTPQGGRRDLDDLEAALKIKAEWKLYEDDEVTHNPAPHRQILEAWHRGSPKMVTRLEAHGRC</sequence>
<dbReference type="Proteomes" id="UP000215181">
    <property type="component" value="Unassembled WGS sequence"/>
</dbReference>
<name>A0A235EUH3_9RHOO</name>
<comment type="caution">
    <text evidence="1">The sequence shown here is derived from an EMBL/GenBank/DDBJ whole genome shotgun (WGS) entry which is preliminary data.</text>
</comment>
<organism evidence="1 2">
    <name type="scientific">Thauera propionica</name>
    <dbReference type="NCBI Taxonomy" id="2019431"/>
    <lineage>
        <taxon>Bacteria</taxon>
        <taxon>Pseudomonadati</taxon>
        <taxon>Pseudomonadota</taxon>
        <taxon>Betaproteobacteria</taxon>
        <taxon>Rhodocyclales</taxon>
        <taxon>Zoogloeaceae</taxon>
        <taxon>Thauera</taxon>
    </lineage>
</organism>
<dbReference type="AlphaFoldDB" id="A0A235EUH3"/>
<proteinExistence type="predicted"/>
<dbReference type="EMBL" id="NOIH01000032">
    <property type="protein sequence ID" value="OYD52654.1"/>
    <property type="molecule type" value="Genomic_DNA"/>
</dbReference>
<accession>A0A235EUH3</accession>
<gene>
    <name evidence="1" type="ORF">CGK74_16930</name>
</gene>